<dbReference type="InterPro" id="IPR043502">
    <property type="entry name" value="DNA/RNA_pol_sf"/>
</dbReference>
<proteinExistence type="predicted"/>
<evidence type="ECO:0000256" key="3">
    <source>
        <dbReference type="SAM" id="MobiDB-lite"/>
    </source>
</evidence>
<dbReference type="Gene3D" id="3.10.10.10">
    <property type="entry name" value="HIV Type 1 Reverse Transcriptase, subunit A, domain 1"/>
    <property type="match status" value="1"/>
</dbReference>
<feature type="region of interest" description="Disordered" evidence="3">
    <location>
        <begin position="112"/>
        <end position="133"/>
    </location>
</feature>
<comment type="caution">
    <text evidence="6">The sequence shown here is derived from an EMBL/GenBank/DDBJ whole genome shotgun (WGS) entry which is preliminary data.</text>
</comment>
<dbReference type="CDD" id="cd03714">
    <property type="entry name" value="RT_DIRS1"/>
    <property type="match status" value="1"/>
</dbReference>
<name>A0A162SCA3_9CRUS</name>
<dbReference type="OrthoDB" id="5960276at2759"/>
<organism evidence="6 7">
    <name type="scientific">Daphnia magna</name>
    <dbReference type="NCBI Taxonomy" id="35525"/>
    <lineage>
        <taxon>Eukaryota</taxon>
        <taxon>Metazoa</taxon>
        <taxon>Ecdysozoa</taxon>
        <taxon>Arthropoda</taxon>
        <taxon>Crustacea</taxon>
        <taxon>Branchiopoda</taxon>
        <taxon>Diplostraca</taxon>
        <taxon>Cladocera</taxon>
        <taxon>Anomopoda</taxon>
        <taxon>Daphniidae</taxon>
        <taxon>Daphnia</taxon>
    </lineage>
</organism>
<sequence>MGIMENQVCLNSSSSQSVKKFDCTSDGKGYIMCVKWISENQIALAPDRGGIEHCVTDLHWNENTKYLASCMSSNGIKTLPIGGEDLFGDAFIRELLAQVQTAALVNISVAPSATSTPVKPRPQPPAGPSNPNFSQRYHDNNRFFCPRLFDFRIAGRATHFVDGWTQLSLDPWVLSTISSGFKLEFFGNPPFQRQAPSNATMDAFQSSLCDEEVDSLITKGAVVEAGEEAGYISRYRHFKMEGIVTVRHTVRQGYFMAKIDLTDAYFTIPVFKEHRKFLRFRWKNKTFEYTCLPFGLSSSPWVFTKLLRVPVAFLRRLGIRLVIYLDDILVVGATFQEWIASVKKVISTLESLGFLINFKKSVTTPSQCIEYIGLIADSLVMSFRLTDKKIADISRLCKEALKKGKCSLRALAKILGNLNWATYAVRFAAAHYRHLQALLISASKIYNDDLDVIVPLDSAALSDLTWWVTEANFSKGKGLLSTRPDVYLSSDASRIGWGAVFLDRRTGGPWTSSELDMHINSLELLAALKALECFTSSVRDCSVVIEVDNTTAVSYINKLGGCKSKSLCSIALRIAHCRHRIETGPLLRRLDAVPSCVQEHPIYLGSPSGPFRVRMEPPAPSFCELVSPTTSMESGRVQLQLERPERILLPPVQFNSLRSVEAVEGGGRPSTVNSILAEPTLVPDGHGTLLRRPPAATTPPEPADLPKGGEPPSDTEQFGSANHVATIRCFFQERVLSESAINLILASSRKNTVAAYQSTWNAWRSWCFPRNQDPLSASPTVVANFLADFSVKRSYSSVNVARSMLSSTLSLKPGSVDRVGKDPLVVNLLKGLYNNSPSTPKYIATWNPDTVLSFFDVQAATDLSLLELSRKCVTLIALCSLLRTCEIASILLDSVSISDSKLSFTLGRQRKAQHSGPLKQFSIDSWPANIAICPVFCVNSYMERTAELRATRNSSFLFISSTKPHSAVSPSTVGRWIKDQLGLAGIDTSSFTAHSTRGAAASKAARSGLPIQTILDHGHWARESTFARFYHRETVVGSSNPVGSSVLRV</sequence>
<feature type="domain" description="Tyr recombinase" evidence="5">
    <location>
        <begin position="841"/>
        <end position="1043"/>
    </location>
</feature>
<keyword evidence="7" id="KW-1185">Reference proteome</keyword>
<evidence type="ECO:0000313" key="7">
    <source>
        <dbReference type="Proteomes" id="UP000076858"/>
    </source>
</evidence>
<dbReference type="InterPro" id="IPR043128">
    <property type="entry name" value="Rev_trsase/Diguanyl_cyclase"/>
</dbReference>
<dbReference type="Pfam" id="PF00078">
    <property type="entry name" value="RVT_1"/>
    <property type="match status" value="1"/>
</dbReference>
<evidence type="ECO:0000256" key="2">
    <source>
        <dbReference type="ARBA" id="ARBA00023172"/>
    </source>
</evidence>
<dbReference type="GO" id="GO:0071897">
    <property type="term" value="P:DNA biosynthetic process"/>
    <property type="evidence" value="ECO:0007669"/>
    <property type="project" value="UniProtKB-ARBA"/>
</dbReference>
<dbReference type="InterPro" id="IPR000477">
    <property type="entry name" value="RT_dom"/>
</dbReference>
<dbReference type="PROSITE" id="PS51898">
    <property type="entry name" value="TYR_RECOMBINASE"/>
    <property type="match status" value="1"/>
</dbReference>
<evidence type="ECO:0000259" key="5">
    <source>
        <dbReference type="PROSITE" id="PS51898"/>
    </source>
</evidence>
<dbReference type="InterPro" id="IPR013762">
    <property type="entry name" value="Integrase-like_cat_sf"/>
</dbReference>
<dbReference type="GO" id="GO:0006310">
    <property type="term" value="P:DNA recombination"/>
    <property type="evidence" value="ECO:0007669"/>
    <property type="project" value="UniProtKB-KW"/>
</dbReference>
<dbReference type="AlphaFoldDB" id="A0A162SCA3"/>
<feature type="domain" description="Reverse transcriptase" evidence="4">
    <location>
        <begin position="1"/>
        <end position="376"/>
    </location>
</feature>
<dbReference type="PANTHER" id="PTHR33050:SF7">
    <property type="entry name" value="RIBONUCLEASE H"/>
    <property type="match status" value="1"/>
</dbReference>
<protein>
    <recommendedName>
        <fullName evidence="8">Reverse transcriptase domain-containing protein</fullName>
    </recommendedName>
</protein>
<dbReference type="Gene3D" id="3.30.70.270">
    <property type="match status" value="1"/>
</dbReference>
<dbReference type="GO" id="GO:0003677">
    <property type="term" value="F:DNA binding"/>
    <property type="evidence" value="ECO:0007669"/>
    <property type="project" value="UniProtKB-KW"/>
</dbReference>
<dbReference type="Gene3D" id="1.10.150.130">
    <property type="match status" value="1"/>
</dbReference>
<evidence type="ECO:0000256" key="1">
    <source>
        <dbReference type="ARBA" id="ARBA00023125"/>
    </source>
</evidence>
<keyword evidence="2" id="KW-0233">DNA recombination</keyword>
<dbReference type="Pfam" id="PF00589">
    <property type="entry name" value="Phage_integrase"/>
    <property type="match status" value="1"/>
</dbReference>
<accession>A0A162SCA3</accession>
<evidence type="ECO:0008006" key="8">
    <source>
        <dbReference type="Google" id="ProtNLM"/>
    </source>
</evidence>
<dbReference type="SUPFAM" id="SSF56349">
    <property type="entry name" value="DNA breaking-rejoining enzymes"/>
    <property type="match status" value="1"/>
</dbReference>
<dbReference type="InterPro" id="IPR052055">
    <property type="entry name" value="Hepadnavirus_pol/RT"/>
</dbReference>
<dbReference type="InterPro" id="IPR011010">
    <property type="entry name" value="DNA_brk_join_enz"/>
</dbReference>
<gene>
    <name evidence="6" type="ORF">APZ42_011930</name>
</gene>
<dbReference type="Proteomes" id="UP000076858">
    <property type="component" value="Unassembled WGS sequence"/>
</dbReference>
<dbReference type="InterPro" id="IPR002104">
    <property type="entry name" value="Integrase_catalytic"/>
</dbReference>
<dbReference type="GO" id="GO:0015074">
    <property type="term" value="P:DNA integration"/>
    <property type="evidence" value="ECO:0007669"/>
    <property type="project" value="InterPro"/>
</dbReference>
<dbReference type="PROSITE" id="PS50878">
    <property type="entry name" value="RT_POL"/>
    <property type="match status" value="1"/>
</dbReference>
<dbReference type="EMBL" id="LRGB01000055">
    <property type="protein sequence ID" value="KZS21175.1"/>
    <property type="molecule type" value="Genomic_DNA"/>
</dbReference>
<dbReference type="SUPFAM" id="SSF56672">
    <property type="entry name" value="DNA/RNA polymerases"/>
    <property type="match status" value="1"/>
</dbReference>
<dbReference type="CDD" id="cd09275">
    <property type="entry name" value="RNase_HI_RT_DIRS1"/>
    <property type="match status" value="1"/>
</dbReference>
<evidence type="ECO:0000313" key="6">
    <source>
        <dbReference type="EMBL" id="KZS21175.1"/>
    </source>
</evidence>
<dbReference type="PANTHER" id="PTHR33050">
    <property type="entry name" value="REVERSE TRANSCRIPTASE DOMAIN-CONTAINING PROTEIN"/>
    <property type="match status" value="1"/>
</dbReference>
<dbReference type="STRING" id="35525.A0A162SCA3"/>
<keyword evidence="1" id="KW-0238">DNA-binding</keyword>
<feature type="compositionally biased region" description="Pro residues" evidence="3">
    <location>
        <begin position="119"/>
        <end position="128"/>
    </location>
</feature>
<evidence type="ECO:0000259" key="4">
    <source>
        <dbReference type="PROSITE" id="PS50878"/>
    </source>
</evidence>
<feature type="region of interest" description="Disordered" evidence="3">
    <location>
        <begin position="679"/>
        <end position="718"/>
    </location>
</feature>
<reference evidence="6 7" key="1">
    <citation type="submission" date="2016-03" db="EMBL/GenBank/DDBJ databases">
        <title>EvidentialGene: Evidence-directed Construction of Genes on Genomes.</title>
        <authorList>
            <person name="Gilbert D.G."/>
            <person name="Choi J.-H."/>
            <person name="Mockaitis K."/>
            <person name="Colbourne J."/>
            <person name="Pfrender M."/>
        </authorList>
    </citation>
    <scope>NUCLEOTIDE SEQUENCE [LARGE SCALE GENOMIC DNA]</scope>
    <source>
        <strain evidence="6 7">Xinb3</strain>
        <tissue evidence="6">Complete organism</tissue>
    </source>
</reference>
<dbReference type="SUPFAM" id="SSF47823">
    <property type="entry name" value="lambda integrase-like, N-terminal domain"/>
    <property type="match status" value="1"/>
</dbReference>
<dbReference type="InterPro" id="IPR010998">
    <property type="entry name" value="Integrase_recombinase_N"/>
</dbReference>
<dbReference type="Gene3D" id="1.10.443.10">
    <property type="entry name" value="Intergrase catalytic core"/>
    <property type="match status" value="1"/>
</dbReference>